<name>A0A392UID6_9FABA</name>
<protein>
    <submittedName>
        <fullName evidence="2">Uncharacterized protein</fullName>
    </submittedName>
</protein>
<dbReference type="Proteomes" id="UP000265520">
    <property type="component" value="Unassembled WGS sequence"/>
</dbReference>
<reference evidence="2 3" key="1">
    <citation type="journal article" date="2018" name="Front. Plant Sci.">
        <title>Red Clover (Trifolium pratense) and Zigzag Clover (T. medium) - A Picture of Genomic Similarities and Differences.</title>
        <authorList>
            <person name="Dluhosova J."/>
            <person name="Istvanek J."/>
            <person name="Nedelnik J."/>
            <person name="Repkova J."/>
        </authorList>
    </citation>
    <scope>NUCLEOTIDE SEQUENCE [LARGE SCALE GENOMIC DNA]</scope>
    <source>
        <strain evidence="3">cv. 10/8</strain>
        <tissue evidence="2">Leaf</tissue>
    </source>
</reference>
<organism evidence="2 3">
    <name type="scientific">Trifolium medium</name>
    <dbReference type="NCBI Taxonomy" id="97028"/>
    <lineage>
        <taxon>Eukaryota</taxon>
        <taxon>Viridiplantae</taxon>
        <taxon>Streptophyta</taxon>
        <taxon>Embryophyta</taxon>
        <taxon>Tracheophyta</taxon>
        <taxon>Spermatophyta</taxon>
        <taxon>Magnoliopsida</taxon>
        <taxon>eudicotyledons</taxon>
        <taxon>Gunneridae</taxon>
        <taxon>Pentapetalae</taxon>
        <taxon>rosids</taxon>
        <taxon>fabids</taxon>
        <taxon>Fabales</taxon>
        <taxon>Fabaceae</taxon>
        <taxon>Papilionoideae</taxon>
        <taxon>50 kb inversion clade</taxon>
        <taxon>NPAAA clade</taxon>
        <taxon>Hologalegina</taxon>
        <taxon>IRL clade</taxon>
        <taxon>Trifolieae</taxon>
        <taxon>Trifolium</taxon>
    </lineage>
</organism>
<feature type="coiled-coil region" evidence="1">
    <location>
        <begin position="10"/>
        <end position="44"/>
    </location>
</feature>
<feature type="non-terminal residue" evidence="2">
    <location>
        <position position="79"/>
    </location>
</feature>
<keyword evidence="1" id="KW-0175">Coiled coil</keyword>
<evidence type="ECO:0000313" key="2">
    <source>
        <dbReference type="EMBL" id="MCI72170.1"/>
    </source>
</evidence>
<dbReference type="AlphaFoldDB" id="A0A392UID6"/>
<evidence type="ECO:0000256" key="1">
    <source>
        <dbReference type="SAM" id="Coils"/>
    </source>
</evidence>
<dbReference type="EMBL" id="LXQA010812350">
    <property type="protein sequence ID" value="MCI72170.1"/>
    <property type="molecule type" value="Genomic_DNA"/>
</dbReference>
<feature type="non-terminal residue" evidence="2">
    <location>
        <position position="1"/>
    </location>
</feature>
<evidence type="ECO:0000313" key="3">
    <source>
        <dbReference type="Proteomes" id="UP000265520"/>
    </source>
</evidence>
<sequence>AASARAFSQVVACEDNISKWKSEIRELEENIAQEELKKEQFVAQAVEVPRVKIEELAHVGIQHYSDGLVVSSEVDRLTN</sequence>
<keyword evidence="3" id="KW-1185">Reference proteome</keyword>
<accession>A0A392UID6</accession>
<proteinExistence type="predicted"/>
<comment type="caution">
    <text evidence="2">The sequence shown here is derived from an EMBL/GenBank/DDBJ whole genome shotgun (WGS) entry which is preliminary data.</text>
</comment>